<dbReference type="Pfam" id="PF02608">
    <property type="entry name" value="Bmp"/>
    <property type="match status" value="1"/>
</dbReference>
<evidence type="ECO:0000256" key="6">
    <source>
        <dbReference type="ARBA" id="ARBA00023288"/>
    </source>
</evidence>
<keyword evidence="4" id="KW-0732">Signal</keyword>
<keyword evidence="5" id="KW-0472">Membrane</keyword>
<dbReference type="EMBL" id="FNIM01000004">
    <property type="protein sequence ID" value="SDN47205.1"/>
    <property type="molecule type" value="Genomic_DNA"/>
</dbReference>
<dbReference type="InterPro" id="IPR003760">
    <property type="entry name" value="PnrA-like"/>
</dbReference>
<dbReference type="STRING" id="332524.SAMN04487766_11421"/>
<evidence type="ECO:0000313" key="9">
    <source>
        <dbReference type="EMBL" id="SDN12022.1"/>
    </source>
</evidence>
<accession>A0A1G9YSD0</accession>
<sequence length="391" mass="40373">MLVVRAGATPAGSLQGRKPMTSSGDTTVKKKYPAVTLGLVAALSLAACGSAPDSSSGGAASDFTACMVSDEGGFDDQSFNQSGKEGLDRAKSELGVKTIAVESQSDADYPTNVDSLIQQNCNLIIGVGFKLAEHLTTAAQENPDIDFALIDSSFTDADGNVVELDNAKPLTFNTAEAAYLAGYAAAGTTQTGTVATYGGMAIPTVQIFMEGFAKGVAKYNEDNGTDVKVLGWNPDDPGSGSFVGNFSDTAKGQSLTELFLSNGADIILPVAGPVGSGTIAAVKEAGDDNNAIVWVDADGYLTTESIGGSKYMLTSVVKGIGTAVYDTVQEASSGNFTSDPFIGTLANDGVSIADYHDWSDRVPDDVKEQVEVLKQQIIDGTLDVSTPYDPS</sequence>
<evidence type="ECO:0000256" key="1">
    <source>
        <dbReference type="ARBA" id="ARBA00004193"/>
    </source>
</evidence>
<comment type="subcellular location">
    <subcellularLocation>
        <location evidence="1">Cell membrane</location>
        <topology evidence="1">Lipid-anchor</topology>
    </subcellularLocation>
</comment>
<dbReference type="AlphaFoldDB" id="A0A1G9YSD0"/>
<keyword evidence="11" id="KW-1185">Reference proteome</keyword>
<feature type="region of interest" description="Disordered" evidence="7">
    <location>
        <begin position="1"/>
        <end position="27"/>
    </location>
</feature>
<evidence type="ECO:0000259" key="8">
    <source>
        <dbReference type="Pfam" id="PF02608"/>
    </source>
</evidence>
<dbReference type="PANTHER" id="PTHR34296">
    <property type="entry name" value="TRANSCRIPTIONAL ACTIVATOR PROTEIN MED"/>
    <property type="match status" value="1"/>
</dbReference>
<dbReference type="PANTHER" id="PTHR34296:SF2">
    <property type="entry name" value="ABC TRANSPORTER GUANOSINE-BINDING PROTEIN NUPN"/>
    <property type="match status" value="1"/>
</dbReference>
<keyword evidence="3" id="KW-1003">Cell membrane</keyword>
<dbReference type="EMBL" id="FNHU01000014">
    <property type="protein sequence ID" value="SDN12022.1"/>
    <property type="molecule type" value="Genomic_DNA"/>
</dbReference>
<evidence type="ECO:0000256" key="5">
    <source>
        <dbReference type="ARBA" id="ARBA00023136"/>
    </source>
</evidence>
<keyword evidence="6" id="KW-0449">Lipoprotein</keyword>
<evidence type="ECO:0000313" key="10">
    <source>
        <dbReference type="EMBL" id="SDN47205.1"/>
    </source>
</evidence>
<dbReference type="InterPro" id="IPR050957">
    <property type="entry name" value="BMP_lipoprotein"/>
</dbReference>
<comment type="similarity">
    <text evidence="2">Belongs to the BMP lipoprotein family.</text>
</comment>
<evidence type="ECO:0000313" key="12">
    <source>
        <dbReference type="Proteomes" id="UP000199671"/>
    </source>
</evidence>
<reference evidence="11" key="2">
    <citation type="submission" date="2016-10" db="EMBL/GenBank/DDBJ databases">
        <authorList>
            <person name="Varghese N."/>
            <person name="Submissions S."/>
        </authorList>
    </citation>
    <scope>NUCLEOTIDE SEQUENCE [LARGE SCALE GENOMIC DNA]</scope>
    <source>
        <strain evidence="11">DSM 27982</strain>
    </source>
</reference>
<evidence type="ECO:0000256" key="2">
    <source>
        <dbReference type="ARBA" id="ARBA00008610"/>
    </source>
</evidence>
<feature type="domain" description="ABC transporter substrate-binding protein PnrA-like" evidence="8">
    <location>
        <begin position="65"/>
        <end position="378"/>
    </location>
</feature>
<reference evidence="9 12" key="1">
    <citation type="submission" date="2016-10" db="EMBL/GenBank/DDBJ databases">
        <authorList>
            <person name="de Groot N.N."/>
        </authorList>
    </citation>
    <scope>NUCLEOTIDE SEQUENCE [LARGE SCALE GENOMIC DNA]</scope>
    <source>
        <strain evidence="10">DSM 27982</strain>
        <strain evidence="9 12">KPR-7B</strain>
    </source>
</reference>
<evidence type="ECO:0000256" key="7">
    <source>
        <dbReference type="SAM" id="MobiDB-lite"/>
    </source>
</evidence>
<dbReference type="Proteomes" id="UP000199671">
    <property type="component" value="Unassembled WGS sequence"/>
</dbReference>
<protein>
    <submittedName>
        <fullName evidence="9">Basic membrane protein A</fullName>
    </submittedName>
    <submittedName>
        <fullName evidence="10">Nucleoside-binding protein</fullName>
    </submittedName>
</protein>
<dbReference type="InterPro" id="IPR028082">
    <property type="entry name" value="Peripla_BP_I"/>
</dbReference>
<dbReference type="GO" id="GO:0005886">
    <property type="term" value="C:plasma membrane"/>
    <property type="evidence" value="ECO:0007669"/>
    <property type="project" value="UniProtKB-SubCell"/>
</dbReference>
<gene>
    <name evidence="9" type="ORF">SAMN04487766_11421</name>
    <name evidence="10" type="ORF">SAMN05216355_104131</name>
</gene>
<organism evidence="9 12">
    <name type="scientific">Actinomyces ruminicola</name>
    <dbReference type="NCBI Taxonomy" id="332524"/>
    <lineage>
        <taxon>Bacteria</taxon>
        <taxon>Bacillati</taxon>
        <taxon>Actinomycetota</taxon>
        <taxon>Actinomycetes</taxon>
        <taxon>Actinomycetales</taxon>
        <taxon>Actinomycetaceae</taxon>
        <taxon>Actinomyces</taxon>
    </lineage>
</organism>
<evidence type="ECO:0000256" key="4">
    <source>
        <dbReference type="ARBA" id="ARBA00022729"/>
    </source>
</evidence>
<dbReference type="Gene3D" id="3.40.50.2300">
    <property type="match status" value="2"/>
</dbReference>
<dbReference type="Proteomes" id="UP000198541">
    <property type="component" value="Unassembled WGS sequence"/>
</dbReference>
<proteinExistence type="inferred from homology"/>
<evidence type="ECO:0000313" key="11">
    <source>
        <dbReference type="Proteomes" id="UP000198541"/>
    </source>
</evidence>
<dbReference type="CDD" id="cd06354">
    <property type="entry name" value="PBP1_PrnA-like"/>
    <property type="match status" value="1"/>
</dbReference>
<name>A0A1G9YSD0_9ACTO</name>
<evidence type="ECO:0000256" key="3">
    <source>
        <dbReference type="ARBA" id="ARBA00022475"/>
    </source>
</evidence>
<dbReference type="SUPFAM" id="SSF53822">
    <property type="entry name" value="Periplasmic binding protein-like I"/>
    <property type="match status" value="1"/>
</dbReference>